<dbReference type="AlphaFoldDB" id="A0A8J5K8E2"/>
<reference evidence="1" key="1">
    <citation type="journal article" date="2021" name="Sci. Adv.">
        <title>The American lobster genome reveals insights on longevity, neural, and immune adaptations.</title>
        <authorList>
            <person name="Polinski J.M."/>
            <person name="Zimin A.V."/>
            <person name="Clark K.F."/>
            <person name="Kohn A.B."/>
            <person name="Sadowski N."/>
            <person name="Timp W."/>
            <person name="Ptitsyn A."/>
            <person name="Khanna P."/>
            <person name="Romanova D.Y."/>
            <person name="Williams P."/>
            <person name="Greenwood S.J."/>
            <person name="Moroz L.L."/>
            <person name="Walt D.R."/>
            <person name="Bodnar A.G."/>
        </authorList>
    </citation>
    <scope>NUCLEOTIDE SEQUENCE</scope>
    <source>
        <strain evidence="1">GMGI-L3</strain>
    </source>
</reference>
<evidence type="ECO:0000313" key="2">
    <source>
        <dbReference type="Proteomes" id="UP000747542"/>
    </source>
</evidence>
<keyword evidence="2" id="KW-1185">Reference proteome</keyword>
<organism evidence="1 2">
    <name type="scientific">Homarus americanus</name>
    <name type="common">American lobster</name>
    <dbReference type="NCBI Taxonomy" id="6706"/>
    <lineage>
        <taxon>Eukaryota</taxon>
        <taxon>Metazoa</taxon>
        <taxon>Ecdysozoa</taxon>
        <taxon>Arthropoda</taxon>
        <taxon>Crustacea</taxon>
        <taxon>Multicrustacea</taxon>
        <taxon>Malacostraca</taxon>
        <taxon>Eumalacostraca</taxon>
        <taxon>Eucarida</taxon>
        <taxon>Decapoda</taxon>
        <taxon>Pleocyemata</taxon>
        <taxon>Astacidea</taxon>
        <taxon>Nephropoidea</taxon>
        <taxon>Nephropidae</taxon>
        <taxon>Homarus</taxon>
    </lineage>
</organism>
<dbReference type="GO" id="GO:0005634">
    <property type="term" value="C:nucleus"/>
    <property type="evidence" value="ECO:0007669"/>
    <property type="project" value="TreeGrafter"/>
</dbReference>
<dbReference type="EMBL" id="JAHLQT010022185">
    <property type="protein sequence ID" value="KAG7166689.1"/>
    <property type="molecule type" value="Genomic_DNA"/>
</dbReference>
<dbReference type="Proteomes" id="UP000747542">
    <property type="component" value="Unassembled WGS sequence"/>
</dbReference>
<name>A0A8J5K8E2_HOMAM</name>
<sequence>MKFGIRGKVRRVVADNASLMVRAFDVYLPGLYGDEVRSESSGENENEDALDILEEELDLDEVLALLPPERSTCFAHTQQLCIRDAFNDFSVRNSAAATVIHKCYSIVAAIRRSTVAAPFLEKIGVALQSANATRWNSQLTMIKSVLKDTSGVNSAIRLLGTKKTVEELKGVEMTILKEVVQVLEPFQEAMSQVGENIVTLSCIAPVVFGLEHSLELFIENKPLYCFKLANALQSSVKKRLHPFLERIDVIAAAAMDPRFKLAWIPCEELQKENISKIVDLIIAESTKDYKEKVQKEEIQENELSMSINQDKDGIIAKRPRLFAYMPPPGP</sequence>
<dbReference type="PANTHER" id="PTHR46169">
    <property type="entry name" value="DNA REPLICATION-RELATED ELEMENT FACTOR, ISOFORM A"/>
    <property type="match status" value="1"/>
</dbReference>
<accession>A0A8J5K8E2</accession>
<dbReference type="GO" id="GO:0006357">
    <property type="term" value="P:regulation of transcription by RNA polymerase II"/>
    <property type="evidence" value="ECO:0007669"/>
    <property type="project" value="TreeGrafter"/>
</dbReference>
<dbReference type="SUPFAM" id="SSF53098">
    <property type="entry name" value="Ribonuclease H-like"/>
    <property type="match status" value="1"/>
</dbReference>
<gene>
    <name evidence="1" type="ORF">Hamer_G010319</name>
</gene>
<dbReference type="InterPro" id="IPR052717">
    <property type="entry name" value="Vacuolar_transposase_reg"/>
</dbReference>
<protein>
    <submittedName>
        <fullName evidence="1">Uncharacterized protein</fullName>
    </submittedName>
</protein>
<dbReference type="PANTHER" id="PTHR46169:SF15">
    <property type="entry name" value="INNER CENTROMERE PROTEIN A-LIKE ISOFORM X1-RELATED"/>
    <property type="match status" value="1"/>
</dbReference>
<proteinExistence type="predicted"/>
<evidence type="ECO:0000313" key="1">
    <source>
        <dbReference type="EMBL" id="KAG7166689.1"/>
    </source>
</evidence>
<comment type="caution">
    <text evidence="1">The sequence shown here is derived from an EMBL/GenBank/DDBJ whole genome shotgun (WGS) entry which is preliminary data.</text>
</comment>
<dbReference type="InterPro" id="IPR012337">
    <property type="entry name" value="RNaseH-like_sf"/>
</dbReference>